<feature type="coiled-coil region" evidence="10">
    <location>
        <begin position="347"/>
        <end position="374"/>
    </location>
</feature>
<dbReference type="InterPro" id="IPR035441">
    <property type="entry name" value="TFIIS/LEDGF_dom_sf"/>
</dbReference>
<evidence type="ECO:0000256" key="7">
    <source>
        <dbReference type="ARBA" id="ARBA00023242"/>
    </source>
</evidence>
<dbReference type="InterPro" id="IPR017923">
    <property type="entry name" value="TFIIS_N"/>
</dbReference>
<feature type="region of interest" description="Disordered" evidence="11">
    <location>
        <begin position="274"/>
        <end position="320"/>
    </location>
</feature>
<dbReference type="EMBL" id="LR899957">
    <property type="protein sequence ID" value="CAD7243496.1"/>
    <property type="molecule type" value="Genomic_DNA"/>
</dbReference>
<evidence type="ECO:0000313" key="13">
    <source>
        <dbReference type="EMBL" id="CAD7243496.1"/>
    </source>
</evidence>
<reference evidence="13" key="1">
    <citation type="submission" date="2020-11" db="EMBL/GenBank/DDBJ databases">
        <authorList>
            <person name="Tran Van P."/>
        </authorList>
    </citation>
    <scope>NUCLEOTIDE SEQUENCE</scope>
</reference>
<keyword evidence="3" id="KW-0509">mRNA transport</keyword>
<comment type="subcellular location">
    <subcellularLocation>
        <location evidence="9">Nucleus</location>
    </subcellularLocation>
</comment>
<dbReference type="Pfam" id="PF08711">
    <property type="entry name" value="Med26"/>
    <property type="match status" value="1"/>
</dbReference>
<evidence type="ECO:0000256" key="1">
    <source>
        <dbReference type="ARBA" id="ARBA00022448"/>
    </source>
</evidence>
<keyword evidence="5" id="KW-0804">Transcription</keyword>
<feature type="compositionally biased region" description="Basic and acidic residues" evidence="11">
    <location>
        <begin position="274"/>
        <end position="286"/>
    </location>
</feature>
<dbReference type="PROSITE" id="PS51319">
    <property type="entry name" value="TFIIS_N"/>
    <property type="match status" value="1"/>
</dbReference>
<dbReference type="GO" id="GO:0016973">
    <property type="term" value="P:poly(A)+ mRNA export from nucleus"/>
    <property type="evidence" value="ECO:0007669"/>
    <property type="project" value="TreeGrafter"/>
</dbReference>
<dbReference type="EMBL" id="CAJPEV010000440">
    <property type="protein sequence ID" value="CAG0885318.1"/>
    <property type="molecule type" value="Genomic_DNA"/>
</dbReference>
<sequence length="386" mass="44688">MTSLGIQMKRLKTKKQQRFLNNSFFKIISGMFGKMKQLDLDQEEEEKEKEKEKEEEEEKEKTEGGEAEGGSEEKKEILPELTDSSSDEGPNDREQMGDFASDFDMMMQRKKLERGYRRRRKNVDIISDSDDLIADLMVDMRNAAEEDRELNLKGEPAIKKLSVMKRAQNELLKADLQHAFLDSGILNVFTEWLSPMPDRSLPSLKIRTAFLKILQQFPRVESHALKASGIGKAIMYLYKHPKETKENRMRAGKLINEWSRPIFNLATNFSAMSKEEREQRDFEQLNKAKRISNDGGSTPARRESTSESEDTPRRPGDPGWVYRARVPQPSTKAYVVRPKWKSDIDISKSTKKGMSHLEKQLQELKRNRKKQQRAVKISIEGNRMAL</sequence>
<dbReference type="FunFam" id="1.20.930.10:FF:000001">
    <property type="entry name" value="IWS1, SUPT6H interacting protein"/>
    <property type="match status" value="1"/>
</dbReference>
<evidence type="ECO:0000256" key="6">
    <source>
        <dbReference type="ARBA" id="ARBA00023187"/>
    </source>
</evidence>
<evidence type="ECO:0000256" key="9">
    <source>
        <dbReference type="PROSITE-ProRule" id="PRU00649"/>
    </source>
</evidence>
<dbReference type="GO" id="GO:0008380">
    <property type="term" value="P:RNA splicing"/>
    <property type="evidence" value="ECO:0007669"/>
    <property type="project" value="UniProtKB-KW"/>
</dbReference>
<comment type="similarity">
    <text evidence="8">Belongs to the IWS1 family.</text>
</comment>
<dbReference type="InterPro" id="IPR051037">
    <property type="entry name" value="RNAPII_TF_IWS1"/>
</dbReference>
<evidence type="ECO:0000256" key="11">
    <source>
        <dbReference type="SAM" id="MobiDB-lite"/>
    </source>
</evidence>
<protein>
    <recommendedName>
        <fullName evidence="12">TFIIS N-terminal domain-containing protein</fullName>
    </recommendedName>
</protein>
<feature type="compositionally biased region" description="Acidic residues" evidence="11">
    <location>
        <begin position="40"/>
        <end position="58"/>
    </location>
</feature>
<evidence type="ECO:0000259" key="12">
    <source>
        <dbReference type="PROSITE" id="PS51319"/>
    </source>
</evidence>
<organism evidence="13">
    <name type="scientific">Darwinula stevensoni</name>
    <dbReference type="NCBI Taxonomy" id="69355"/>
    <lineage>
        <taxon>Eukaryota</taxon>
        <taxon>Metazoa</taxon>
        <taxon>Ecdysozoa</taxon>
        <taxon>Arthropoda</taxon>
        <taxon>Crustacea</taxon>
        <taxon>Oligostraca</taxon>
        <taxon>Ostracoda</taxon>
        <taxon>Podocopa</taxon>
        <taxon>Podocopida</taxon>
        <taxon>Darwinulocopina</taxon>
        <taxon>Darwinuloidea</taxon>
        <taxon>Darwinulidae</taxon>
        <taxon>Darwinula</taxon>
    </lineage>
</organism>
<keyword evidence="6" id="KW-0508">mRNA splicing</keyword>
<keyword evidence="2" id="KW-0507">mRNA processing</keyword>
<keyword evidence="7 9" id="KW-0539">Nucleus</keyword>
<dbReference type="PANTHER" id="PTHR46010">
    <property type="entry name" value="PROTEIN IWS1 HOMOLOG"/>
    <property type="match status" value="1"/>
</dbReference>
<keyword evidence="14" id="KW-1185">Reference proteome</keyword>
<dbReference type="AlphaFoldDB" id="A0A7R8XA88"/>
<dbReference type="OrthoDB" id="21124at2759"/>
<proteinExistence type="inferred from homology"/>
<dbReference type="GO" id="GO:0006397">
    <property type="term" value="P:mRNA processing"/>
    <property type="evidence" value="ECO:0007669"/>
    <property type="project" value="UniProtKB-KW"/>
</dbReference>
<dbReference type="PANTHER" id="PTHR46010:SF1">
    <property type="entry name" value="PROTEIN IWS1 HOMOLOG"/>
    <property type="match status" value="1"/>
</dbReference>
<keyword evidence="10" id="KW-0175">Coiled coil</keyword>
<feature type="compositionally biased region" description="Basic and acidic residues" evidence="11">
    <location>
        <begin position="300"/>
        <end position="316"/>
    </location>
</feature>
<name>A0A7R8XA88_9CRUS</name>
<evidence type="ECO:0000313" key="14">
    <source>
        <dbReference type="Proteomes" id="UP000677054"/>
    </source>
</evidence>
<keyword evidence="1" id="KW-0813">Transport</keyword>
<evidence type="ECO:0000256" key="3">
    <source>
        <dbReference type="ARBA" id="ARBA00022816"/>
    </source>
</evidence>
<gene>
    <name evidence="13" type="ORF">DSTB1V02_LOCUS3414</name>
</gene>
<keyword evidence="4" id="KW-0805">Transcription regulation</keyword>
<feature type="region of interest" description="Disordered" evidence="11">
    <location>
        <begin position="38"/>
        <end position="98"/>
    </location>
</feature>
<evidence type="ECO:0000256" key="10">
    <source>
        <dbReference type="SAM" id="Coils"/>
    </source>
</evidence>
<evidence type="ECO:0000256" key="8">
    <source>
        <dbReference type="ARBA" id="ARBA00037992"/>
    </source>
</evidence>
<evidence type="ECO:0000256" key="4">
    <source>
        <dbReference type="ARBA" id="ARBA00023015"/>
    </source>
</evidence>
<dbReference type="GO" id="GO:0005634">
    <property type="term" value="C:nucleus"/>
    <property type="evidence" value="ECO:0007669"/>
    <property type="project" value="UniProtKB-SubCell"/>
</dbReference>
<evidence type="ECO:0000256" key="2">
    <source>
        <dbReference type="ARBA" id="ARBA00022664"/>
    </source>
</evidence>
<accession>A0A7R8XA88</accession>
<dbReference type="Gene3D" id="1.20.930.10">
    <property type="entry name" value="Conserved domain common to transcription factors TFIIS, elongin A, CRSP70"/>
    <property type="match status" value="1"/>
</dbReference>
<feature type="domain" description="TFIIS N-terminal" evidence="12">
    <location>
        <begin position="187"/>
        <end position="265"/>
    </location>
</feature>
<evidence type="ECO:0000256" key="5">
    <source>
        <dbReference type="ARBA" id="ARBA00023163"/>
    </source>
</evidence>
<dbReference type="Proteomes" id="UP000677054">
    <property type="component" value="Unassembled WGS sequence"/>
</dbReference>